<feature type="transmembrane region" description="Helical" evidence="1">
    <location>
        <begin position="379"/>
        <end position="399"/>
    </location>
</feature>
<evidence type="ECO:0000313" key="5">
    <source>
        <dbReference type="Proteomes" id="UP000001064"/>
    </source>
</evidence>
<evidence type="ECO:0000259" key="3">
    <source>
        <dbReference type="Pfam" id="PF10192"/>
    </source>
</evidence>
<evidence type="ECO:0000256" key="1">
    <source>
        <dbReference type="SAM" id="Phobius"/>
    </source>
</evidence>
<dbReference type="PANTHER" id="PTHR23252">
    <property type="entry name" value="INTIMAL THICKNESS RECEPTOR-RELATED"/>
    <property type="match status" value="1"/>
</dbReference>
<keyword evidence="2" id="KW-0732">Signal</keyword>
<feature type="domain" description="GPR180/TMEM145 transmembrane" evidence="3">
    <location>
        <begin position="173"/>
        <end position="395"/>
    </location>
</feature>
<dbReference type="Pfam" id="PF10192">
    <property type="entry name" value="GPR180-TMEM145_TM"/>
    <property type="match status" value="1"/>
</dbReference>
<dbReference type="KEGG" id="dpp:DICPUDRAFT_48551"/>
<feature type="transmembrane region" description="Helical" evidence="1">
    <location>
        <begin position="200"/>
        <end position="222"/>
    </location>
</feature>
<dbReference type="eggNOG" id="KOG4290">
    <property type="taxonomic scope" value="Eukaryota"/>
</dbReference>
<dbReference type="OrthoDB" id="18589at2759"/>
<feature type="signal peptide" evidence="2">
    <location>
        <begin position="1"/>
        <end position="19"/>
    </location>
</feature>
<dbReference type="InterPro" id="IPR047831">
    <property type="entry name" value="GPR180/TMEM145"/>
</dbReference>
<keyword evidence="5" id="KW-1185">Reference proteome</keyword>
<dbReference type="STRING" id="5786.F0ZPL8"/>
<dbReference type="VEuPathDB" id="AmoebaDB:DICPUDRAFT_48551"/>
<keyword evidence="1" id="KW-1133">Transmembrane helix</keyword>
<gene>
    <name evidence="4" type="ORF">DICPUDRAFT_48551</name>
</gene>
<dbReference type="GO" id="GO:0007186">
    <property type="term" value="P:G protein-coupled receptor signaling pathway"/>
    <property type="evidence" value="ECO:0007669"/>
    <property type="project" value="InterPro"/>
</dbReference>
<proteinExistence type="predicted"/>
<dbReference type="RefSeq" id="XP_003289356.1">
    <property type="nucleotide sequence ID" value="XM_003289308.1"/>
</dbReference>
<dbReference type="Proteomes" id="UP000001064">
    <property type="component" value="Unassembled WGS sequence"/>
</dbReference>
<feature type="transmembrane region" description="Helical" evidence="1">
    <location>
        <begin position="171"/>
        <end position="191"/>
    </location>
</feature>
<protein>
    <recommendedName>
        <fullName evidence="3">GPR180/TMEM145 transmembrane domain-containing protein</fullName>
    </recommendedName>
</protein>
<feature type="transmembrane region" description="Helical" evidence="1">
    <location>
        <begin position="311"/>
        <end position="334"/>
    </location>
</feature>
<dbReference type="InParanoid" id="F0ZPL8"/>
<dbReference type="AlphaFoldDB" id="F0ZPL8"/>
<feature type="transmembrane region" description="Helical" evidence="1">
    <location>
        <begin position="242"/>
        <end position="262"/>
    </location>
</feature>
<feature type="transmembrane region" description="Helical" evidence="1">
    <location>
        <begin position="346"/>
        <end position="367"/>
    </location>
</feature>
<keyword evidence="1" id="KW-0472">Membrane</keyword>
<reference evidence="5" key="1">
    <citation type="journal article" date="2011" name="Genome Biol.">
        <title>Comparative genomics of the social amoebae Dictyostelium discoideum and Dictyostelium purpureum.</title>
        <authorList>
            <consortium name="US DOE Joint Genome Institute (JGI-PGF)"/>
            <person name="Sucgang R."/>
            <person name="Kuo A."/>
            <person name="Tian X."/>
            <person name="Salerno W."/>
            <person name="Parikh A."/>
            <person name="Feasley C.L."/>
            <person name="Dalin E."/>
            <person name="Tu H."/>
            <person name="Huang E."/>
            <person name="Barry K."/>
            <person name="Lindquist E."/>
            <person name="Shapiro H."/>
            <person name="Bruce D."/>
            <person name="Schmutz J."/>
            <person name="Salamov A."/>
            <person name="Fey P."/>
            <person name="Gaudet P."/>
            <person name="Anjard C."/>
            <person name="Babu M.M."/>
            <person name="Basu S."/>
            <person name="Bushmanova Y."/>
            <person name="van der Wel H."/>
            <person name="Katoh-Kurasawa M."/>
            <person name="Dinh C."/>
            <person name="Coutinho P.M."/>
            <person name="Saito T."/>
            <person name="Elias M."/>
            <person name="Schaap P."/>
            <person name="Kay R.R."/>
            <person name="Henrissat B."/>
            <person name="Eichinger L."/>
            <person name="Rivero F."/>
            <person name="Putnam N.H."/>
            <person name="West C.M."/>
            <person name="Loomis W.F."/>
            <person name="Chisholm R.L."/>
            <person name="Shaulsky G."/>
            <person name="Strassmann J.E."/>
            <person name="Queller D.C."/>
            <person name="Kuspa A."/>
            <person name="Grigoriev I.V."/>
        </authorList>
    </citation>
    <scope>NUCLEOTIDE SEQUENCE [LARGE SCALE GENOMIC DNA]</scope>
    <source>
        <strain evidence="5">QSDP1</strain>
    </source>
</reference>
<feature type="chain" id="PRO_5003261881" description="GPR180/TMEM145 transmembrane domain-containing protein" evidence="2">
    <location>
        <begin position="20"/>
        <end position="431"/>
    </location>
</feature>
<dbReference type="PANTHER" id="PTHR23252:SF22">
    <property type="entry name" value="INTIMAL THICKNESS RELATED RECEPTOR IRP DOMAIN-CONTAINING PROTEIN"/>
    <property type="match status" value="1"/>
</dbReference>
<dbReference type="EMBL" id="GL871111">
    <property type="protein sequence ID" value="EGC34110.1"/>
    <property type="molecule type" value="Genomic_DNA"/>
</dbReference>
<dbReference type="GO" id="GO:0019236">
    <property type="term" value="P:response to pheromone"/>
    <property type="evidence" value="ECO:0007669"/>
    <property type="project" value="InterPro"/>
</dbReference>
<organism evidence="4 5">
    <name type="scientific">Dictyostelium purpureum</name>
    <name type="common">Slime mold</name>
    <dbReference type="NCBI Taxonomy" id="5786"/>
    <lineage>
        <taxon>Eukaryota</taxon>
        <taxon>Amoebozoa</taxon>
        <taxon>Evosea</taxon>
        <taxon>Eumycetozoa</taxon>
        <taxon>Dictyostelia</taxon>
        <taxon>Dictyosteliales</taxon>
        <taxon>Dictyosteliaceae</taxon>
        <taxon>Dictyostelium</taxon>
    </lineage>
</organism>
<evidence type="ECO:0000313" key="4">
    <source>
        <dbReference type="EMBL" id="EGC34110.1"/>
    </source>
</evidence>
<accession>F0ZPL8</accession>
<name>F0ZPL8_DICPU</name>
<dbReference type="GeneID" id="10502318"/>
<sequence>MKIYLFLVLVFSLLTFSNSLDINGFYSKPREWQFITKFCFQENGGQIVMRFFNSFSKNTKLYLYSDRNPNYQRLLDDMHGNKYSCQEKVSWSNYSFSPFDIKDDQGPFDSHMQVKEVTQQRDRFWVIGIADCDSKSTSKYYAQYYFTLLNNGDKIDSVLSADQQSIPQSHMFFFLLYIILFVTSIVFTIILKRKGLEPKVVLFFSLVVFIHLASIILFLTNWANLIRHQTEIKLANLFGNCFNILGNCIFILLLLMVGQGYTTSIYYGSVIKKIVNVAVVSLIFVLSIIIYVCYIYKLPDYNNYVYFLDTISGYVCLSFYVIIIFYFIIGNLIAGSKQNDPLKKKFIKIFTFIFCVWLIAQPLVVLAAHFTEPWVKYKVITILNLVINSIFFIVFLVMFRPTQNNLVVKILQHDEKLGDNPLQIRDGYEFN</sequence>
<evidence type="ECO:0000256" key="2">
    <source>
        <dbReference type="SAM" id="SignalP"/>
    </source>
</evidence>
<dbReference type="OMA" id="YTWSGCA"/>
<feature type="transmembrane region" description="Helical" evidence="1">
    <location>
        <begin position="274"/>
        <end position="299"/>
    </location>
</feature>
<dbReference type="InterPro" id="IPR019336">
    <property type="entry name" value="GPR180/TMEM145_TM"/>
</dbReference>
<keyword evidence="1" id="KW-0812">Transmembrane</keyword>